<dbReference type="RefSeq" id="WP_168885584.1">
    <property type="nucleotide sequence ID" value="NZ_JABAIL010000016.1"/>
</dbReference>
<name>A0A7X8SR50_9BACT</name>
<protein>
    <submittedName>
        <fullName evidence="2">Uncharacterized protein</fullName>
    </submittedName>
</protein>
<dbReference type="EMBL" id="JABAIL010000016">
    <property type="protein sequence ID" value="NLR94875.1"/>
    <property type="molecule type" value="Genomic_DNA"/>
</dbReference>
<accession>A0A7X8SR50</accession>
<comment type="caution">
    <text evidence="2">The sequence shown here is derived from an EMBL/GenBank/DDBJ whole genome shotgun (WGS) entry which is preliminary data.</text>
</comment>
<gene>
    <name evidence="2" type="ORF">HGP29_26960</name>
</gene>
<feature type="compositionally biased region" description="Basic residues" evidence="1">
    <location>
        <begin position="1"/>
        <end position="12"/>
    </location>
</feature>
<dbReference type="Proteomes" id="UP000585050">
    <property type="component" value="Unassembled WGS sequence"/>
</dbReference>
<dbReference type="AlphaFoldDB" id="A0A7X8SR50"/>
<evidence type="ECO:0000313" key="3">
    <source>
        <dbReference type="Proteomes" id="UP000585050"/>
    </source>
</evidence>
<keyword evidence="3" id="KW-1185">Reference proteome</keyword>
<feature type="region of interest" description="Disordered" evidence="1">
    <location>
        <begin position="1"/>
        <end position="25"/>
    </location>
</feature>
<organism evidence="2 3">
    <name type="scientific">Flammeovirga agarivorans</name>
    <dbReference type="NCBI Taxonomy" id="2726742"/>
    <lineage>
        <taxon>Bacteria</taxon>
        <taxon>Pseudomonadati</taxon>
        <taxon>Bacteroidota</taxon>
        <taxon>Cytophagia</taxon>
        <taxon>Cytophagales</taxon>
        <taxon>Flammeovirgaceae</taxon>
        <taxon>Flammeovirga</taxon>
    </lineage>
</organism>
<evidence type="ECO:0000256" key="1">
    <source>
        <dbReference type="SAM" id="MobiDB-lite"/>
    </source>
</evidence>
<evidence type="ECO:0000313" key="2">
    <source>
        <dbReference type="EMBL" id="NLR94875.1"/>
    </source>
</evidence>
<reference evidence="2 3" key="1">
    <citation type="submission" date="2020-04" db="EMBL/GenBank/DDBJ databases">
        <title>Flammeovirga sp. SR4, a novel species isolated from seawater.</title>
        <authorList>
            <person name="Wang X."/>
        </authorList>
    </citation>
    <scope>NUCLEOTIDE SEQUENCE [LARGE SCALE GENOMIC DNA]</scope>
    <source>
        <strain evidence="2 3">SR4</strain>
    </source>
</reference>
<proteinExistence type="predicted"/>
<sequence>MITVKSHYRKNKGGGVSVVKSHKRDSKTIKSHFRKGVATGLKVVGGLTTAGGSAYLGMAQRDELNKYYLKRRKEGQNFIRAGFGQHLDARKAHKERYTKNRDSGQNIFKAKWNAYTKEEKRAIKAMAAGVGISTVGSAIR</sequence>